<comment type="caution">
    <text evidence="3">The sequence shown here is derived from an EMBL/GenBank/DDBJ whole genome shotgun (WGS) entry which is preliminary data.</text>
</comment>
<evidence type="ECO:0000256" key="2">
    <source>
        <dbReference type="SAM" id="Phobius"/>
    </source>
</evidence>
<reference evidence="3" key="1">
    <citation type="submission" date="2019-03" db="EMBL/GenBank/DDBJ databases">
        <title>Single cell metagenomics reveals metabolic interactions within the superorganism composed of flagellate Streblomastix strix and complex community of Bacteroidetes bacteria on its surface.</title>
        <authorList>
            <person name="Treitli S.C."/>
            <person name="Kolisko M."/>
            <person name="Husnik F."/>
            <person name="Keeling P."/>
            <person name="Hampl V."/>
        </authorList>
    </citation>
    <scope>NUCLEOTIDE SEQUENCE</scope>
    <source>
        <strain evidence="3">STM</strain>
    </source>
</reference>
<accession>A0A5J4PR40</accession>
<keyword evidence="2" id="KW-0812">Transmembrane</keyword>
<proteinExistence type="predicted"/>
<feature type="transmembrane region" description="Helical" evidence="2">
    <location>
        <begin position="215"/>
        <end position="236"/>
    </location>
</feature>
<gene>
    <name evidence="3" type="ORF">EZS27_037806</name>
</gene>
<protein>
    <submittedName>
        <fullName evidence="3">Uncharacterized protein</fullName>
    </submittedName>
</protein>
<evidence type="ECO:0000313" key="3">
    <source>
        <dbReference type="EMBL" id="KAA6310984.1"/>
    </source>
</evidence>
<organism evidence="3">
    <name type="scientific">termite gut metagenome</name>
    <dbReference type="NCBI Taxonomy" id="433724"/>
    <lineage>
        <taxon>unclassified sequences</taxon>
        <taxon>metagenomes</taxon>
        <taxon>organismal metagenomes</taxon>
    </lineage>
</organism>
<keyword evidence="2" id="KW-1133">Transmembrane helix</keyword>
<feature type="transmembrane region" description="Helical" evidence="2">
    <location>
        <begin position="277"/>
        <end position="298"/>
    </location>
</feature>
<feature type="coiled-coil region" evidence="1">
    <location>
        <begin position="52"/>
        <end position="79"/>
    </location>
</feature>
<sequence>MRKIKLFSWFLLSLLISSTTHAQLKQSVLNLLGTDTVTKVQLPATTIASGEMAKMEKALEEARANEMSLRMEMEQLHAKMYASDSLEKARQRERIDSLRKITAKIPVVVDRDTLYYLYAKHGGRSPRDRAKNVSNAVLQLGKTYMLETDSVYCESTDIVTDIVYKGKVIASFTDQDGLWENTTREELAAKNRDIIVKKLQKLHEAYDLLQLGKRILLLILVIVIQGALFWGTGWIYRRLRNRVEKQKETKLKPISFHDYELLNTERQVGLLVLSCKALRLVLIVIQLFISVPILFSIFPQTEDLAYRIFSYIWTPVKDIFKGIIDYLPNLFTIIV</sequence>
<keyword evidence="1" id="KW-0175">Coiled coil</keyword>
<dbReference type="EMBL" id="SNRY01007158">
    <property type="protein sequence ID" value="KAA6310984.1"/>
    <property type="molecule type" value="Genomic_DNA"/>
</dbReference>
<name>A0A5J4PR40_9ZZZZ</name>
<dbReference type="AlphaFoldDB" id="A0A5J4PR40"/>
<keyword evidence="2" id="KW-0472">Membrane</keyword>
<feature type="non-terminal residue" evidence="3">
    <location>
        <position position="335"/>
    </location>
</feature>
<evidence type="ECO:0000256" key="1">
    <source>
        <dbReference type="SAM" id="Coils"/>
    </source>
</evidence>